<evidence type="ECO:0000313" key="2">
    <source>
        <dbReference type="Proteomes" id="UP000824469"/>
    </source>
</evidence>
<feature type="non-terminal residue" evidence="1">
    <location>
        <position position="722"/>
    </location>
</feature>
<dbReference type="InterPro" id="IPR038801">
    <property type="entry name" value="TAF1C"/>
</dbReference>
<dbReference type="GO" id="GO:0001650">
    <property type="term" value="C:fibrillar center"/>
    <property type="evidence" value="ECO:0007669"/>
    <property type="project" value="TreeGrafter"/>
</dbReference>
<dbReference type="PANTHER" id="PTHR15319">
    <property type="entry name" value="TATA BOX-BINDING PROTEIN ASSOCIATED FACTOR RNA POLYMERASE I SUBUNIT C"/>
    <property type="match status" value="1"/>
</dbReference>
<comment type="caution">
    <text evidence="1">The sequence shown here is derived from an EMBL/GenBank/DDBJ whole genome shotgun (WGS) entry which is preliminary data.</text>
</comment>
<name>A0AA38LEH5_TAXCH</name>
<dbReference type="EMBL" id="JAHRHJ020000004">
    <property type="protein sequence ID" value="KAH9318800.1"/>
    <property type="molecule type" value="Genomic_DNA"/>
</dbReference>
<dbReference type="PANTHER" id="PTHR15319:SF1">
    <property type="entry name" value="TATA BOX-BINDING PROTEIN-ASSOCIATED FACTOR RNA POLYMERASE I SUBUNIT C"/>
    <property type="match status" value="1"/>
</dbReference>
<dbReference type="AlphaFoldDB" id="A0AA38LEH5"/>
<proteinExistence type="predicted"/>
<feature type="non-terminal residue" evidence="1">
    <location>
        <position position="1"/>
    </location>
</feature>
<protein>
    <submittedName>
        <fullName evidence="1">Uncharacterized protein</fullName>
    </submittedName>
</protein>
<dbReference type="GO" id="GO:0001164">
    <property type="term" value="F:RNA polymerase I core promoter sequence-specific DNA binding"/>
    <property type="evidence" value="ECO:0007669"/>
    <property type="project" value="TreeGrafter"/>
</dbReference>
<dbReference type="Proteomes" id="UP000824469">
    <property type="component" value="Unassembled WGS sequence"/>
</dbReference>
<organism evidence="1 2">
    <name type="scientific">Taxus chinensis</name>
    <name type="common">Chinese yew</name>
    <name type="synonym">Taxus wallichiana var. chinensis</name>
    <dbReference type="NCBI Taxonomy" id="29808"/>
    <lineage>
        <taxon>Eukaryota</taxon>
        <taxon>Viridiplantae</taxon>
        <taxon>Streptophyta</taxon>
        <taxon>Embryophyta</taxon>
        <taxon>Tracheophyta</taxon>
        <taxon>Spermatophyta</taxon>
        <taxon>Pinopsida</taxon>
        <taxon>Pinidae</taxon>
        <taxon>Conifers II</taxon>
        <taxon>Cupressales</taxon>
        <taxon>Taxaceae</taxon>
        <taxon>Taxus</taxon>
    </lineage>
</organism>
<accession>A0AA38LEH5</accession>
<evidence type="ECO:0000313" key="1">
    <source>
        <dbReference type="EMBL" id="KAH9318800.1"/>
    </source>
</evidence>
<keyword evidence="2" id="KW-1185">Reference proteome</keyword>
<gene>
    <name evidence="1" type="ORF">KI387_020569</name>
</gene>
<dbReference type="OMA" id="WYASREL"/>
<reference evidence="1 2" key="1">
    <citation type="journal article" date="2021" name="Nat. Plants">
        <title>The Taxus genome provides insights into paclitaxel biosynthesis.</title>
        <authorList>
            <person name="Xiong X."/>
            <person name="Gou J."/>
            <person name="Liao Q."/>
            <person name="Li Y."/>
            <person name="Zhou Q."/>
            <person name="Bi G."/>
            <person name="Li C."/>
            <person name="Du R."/>
            <person name="Wang X."/>
            <person name="Sun T."/>
            <person name="Guo L."/>
            <person name="Liang H."/>
            <person name="Lu P."/>
            <person name="Wu Y."/>
            <person name="Zhang Z."/>
            <person name="Ro D.K."/>
            <person name="Shang Y."/>
            <person name="Huang S."/>
            <person name="Yan J."/>
        </authorList>
    </citation>
    <scope>NUCLEOTIDE SEQUENCE [LARGE SCALE GENOMIC DNA]</scope>
    <source>
        <strain evidence="1">Ta-2019</strain>
    </source>
</reference>
<sequence>GGHTLKHIAFANFRTSVSHACWNPHIPEESAVILENGELRLFDISSCHETHDCPVKLKGKSLPLELTNVSGSNNIFPKKRIARKKYWQGLSERDVKIREDPKESWWHCEYGWHPRILLVAACNEVRLVDFRTKKEKGLDYSTIIAKANWPEASSYCICAPRKNRFVALARADYDIFKFTVATQQHLLLFDSRQPLTPILQWEHGLKQSPVYLRMLKLSELRPSVRNTYKWASDSGYAILAADFKSGEMRVFCYGPKPSSEPGVCNTRLHMPPVSCNTDMPEVLYSWELPSKLRTANCLCSEDNATDLSIQGDSPSAVFLYPKIEKLYWDAQPDSICGFYIVSDHASQTALAIASEESEQNTTLGFGLLQLTGIGKLLSQRYQASKRLIRKKSRSKGSPEVKISAYENLSFQKNMGYMYRRLPYFFHYLTTGSTLDRVLPSNFARHLKVHKQSETDPVNSSGCTLLRADRFGSLPPLKDVLDQLTSPCSIYEISCKRLWTSLPLDLLKLAFAAYSDIVSLETRLPPDFQQISPCDCVQMPLFYLSNIQKENKYKNYEKNEDQFILGPLLPLPFLLDQQQRKDMILGPTGNSLMSGQETIQDQCRCISDELNNVKRAGPIPQVGDSAIVSLADDIDVWPSQEDLQEENYLLLHEPSKIHFEKGNFFFSNCEVRNASEEIELEEIHDSNVHAKYIGSFPSGNDGKRPVMFELDHDICPINLSFEA</sequence>